<proteinExistence type="inferred from homology"/>
<evidence type="ECO:0000313" key="6">
    <source>
        <dbReference type="Proteomes" id="UP000094112"/>
    </source>
</evidence>
<dbReference type="PANTHER" id="PTHR28141">
    <property type="entry name" value="2',3'-CYCLIC-NUCLEOTIDE 3'-PHOSPHODIESTERASE"/>
    <property type="match status" value="1"/>
</dbReference>
<dbReference type="STRING" id="683960.A0A1E3P057"/>
<dbReference type="SUPFAM" id="SSF55144">
    <property type="entry name" value="LigT-like"/>
    <property type="match status" value="1"/>
</dbReference>
<dbReference type="Proteomes" id="UP000094112">
    <property type="component" value="Unassembled WGS sequence"/>
</dbReference>
<accession>A0A1E3P057</accession>
<dbReference type="InterPro" id="IPR009097">
    <property type="entry name" value="Cyclic_Pdiesterase"/>
</dbReference>
<dbReference type="EC" id="3.1.4.37" evidence="3"/>
<feature type="non-terminal residue" evidence="5">
    <location>
        <position position="1"/>
    </location>
</feature>
<evidence type="ECO:0000256" key="2">
    <source>
        <dbReference type="ARBA" id="ARBA00006037"/>
    </source>
</evidence>
<evidence type="ECO:0000256" key="3">
    <source>
        <dbReference type="ARBA" id="ARBA00012317"/>
    </source>
</evidence>
<reference evidence="5 6" key="1">
    <citation type="journal article" date="2016" name="Proc. Natl. Acad. Sci. U.S.A.">
        <title>Comparative genomics of biotechnologically important yeasts.</title>
        <authorList>
            <person name="Riley R."/>
            <person name="Haridas S."/>
            <person name="Wolfe K.H."/>
            <person name="Lopes M.R."/>
            <person name="Hittinger C.T."/>
            <person name="Goeker M."/>
            <person name="Salamov A.A."/>
            <person name="Wisecaver J.H."/>
            <person name="Long T.M."/>
            <person name="Calvey C.H."/>
            <person name="Aerts A.L."/>
            <person name="Barry K.W."/>
            <person name="Choi C."/>
            <person name="Clum A."/>
            <person name="Coughlan A.Y."/>
            <person name="Deshpande S."/>
            <person name="Douglass A.P."/>
            <person name="Hanson S.J."/>
            <person name="Klenk H.-P."/>
            <person name="LaButti K.M."/>
            <person name="Lapidus A."/>
            <person name="Lindquist E.A."/>
            <person name="Lipzen A.M."/>
            <person name="Meier-Kolthoff J.P."/>
            <person name="Ohm R.A."/>
            <person name="Otillar R.P."/>
            <person name="Pangilinan J.L."/>
            <person name="Peng Y."/>
            <person name="Rokas A."/>
            <person name="Rosa C.A."/>
            <person name="Scheuner C."/>
            <person name="Sibirny A.A."/>
            <person name="Slot J.C."/>
            <person name="Stielow J.B."/>
            <person name="Sun H."/>
            <person name="Kurtzman C.P."/>
            <person name="Blackwell M."/>
            <person name="Grigoriev I.V."/>
            <person name="Jeffries T.W."/>
        </authorList>
    </citation>
    <scope>NUCLEOTIDE SEQUENCE [LARGE SCALE GENOMIC DNA]</scope>
    <source>
        <strain evidence="6">ATCC 58044 / CBS 1984 / NCYC 433 / NRRL Y-366-8</strain>
    </source>
</reference>
<evidence type="ECO:0000313" key="5">
    <source>
        <dbReference type="EMBL" id="ODQ58735.1"/>
    </source>
</evidence>
<dbReference type="EMBL" id="KV454211">
    <property type="protein sequence ID" value="ODQ58735.1"/>
    <property type="molecule type" value="Genomic_DNA"/>
</dbReference>
<comment type="function">
    <text evidence="1">Involved in the metabolism of ADP-ribose 1',2'-cyclic phosphate which is produced as a consequence of tRNA splicing.</text>
</comment>
<dbReference type="InterPro" id="IPR012386">
    <property type="entry name" value="Cyclic-nucl_3Pdiesterase"/>
</dbReference>
<gene>
    <name evidence="5" type="ORF">WICANDRAFT_31783</name>
</gene>
<dbReference type="PANTHER" id="PTHR28141:SF1">
    <property type="entry name" value="2',3'-CYCLIC-NUCLEOTIDE 3'-PHOSPHODIESTERASE"/>
    <property type="match status" value="1"/>
</dbReference>
<dbReference type="Gene3D" id="3.90.1140.10">
    <property type="entry name" value="Cyclic phosphodiesterase"/>
    <property type="match status" value="1"/>
</dbReference>
<evidence type="ECO:0000256" key="4">
    <source>
        <dbReference type="ARBA" id="ARBA00014478"/>
    </source>
</evidence>
<dbReference type="RefSeq" id="XP_019037942.1">
    <property type="nucleotide sequence ID" value="XM_019181880.1"/>
</dbReference>
<dbReference type="GO" id="GO:0004113">
    <property type="term" value="F:2',3'-cyclic-nucleotide 3'-phosphodiesterase activity"/>
    <property type="evidence" value="ECO:0007669"/>
    <property type="project" value="UniProtKB-EC"/>
</dbReference>
<protein>
    <recommendedName>
        <fullName evidence="4">2',3'-cyclic-nucleotide 3'-phosphodiesterase</fullName>
        <ecNumber evidence="3">3.1.4.37</ecNumber>
    </recommendedName>
</protein>
<comment type="similarity">
    <text evidence="2">Belongs to the 2H phosphoesterase superfamily. CPD1 family.</text>
</comment>
<keyword evidence="6" id="KW-1185">Reference proteome</keyword>
<organism evidence="5 6">
    <name type="scientific">Wickerhamomyces anomalus (strain ATCC 58044 / CBS 1984 / NCYC 433 / NRRL Y-366-8)</name>
    <name type="common">Yeast</name>
    <name type="synonym">Hansenula anomala</name>
    <dbReference type="NCBI Taxonomy" id="683960"/>
    <lineage>
        <taxon>Eukaryota</taxon>
        <taxon>Fungi</taxon>
        <taxon>Dikarya</taxon>
        <taxon>Ascomycota</taxon>
        <taxon>Saccharomycotina</taxon>
        <taxon>Saccharomycetes</taxon>
        <taxon>Phaffomycetales</taxon>
        <taxon>Wickerhamomycetaceae</taxon>
        <taxon>Wickerhamomyces</taxon>
    </lineage>
</organism>
<dbReference type="GeneID" id="30199126"/>
<evidence type="ECO:0000256" key="1">
    <source>
        <dbReference type="ARBA" id="ARBA00003831"/>
    </source>
</evidence>
<dbReference type="GO" id="GO:0009187">
    <property type="term" value="P:cyclic nucleotide metabolic process"/>
    <property type="evidence" value="ECO:0007669"/>
    <property type="project" value="TreeGrafter"/>
</dbReference>
<dbReference type="AlphaFoldDB" id="A0A1E3P057"/>
<sequence length="212" mass="24013">LAIALWLCPKQSSQIYETLNSLIIGINPLFEDAPRFEPHITITSQLSINSMSDVNTVLNSCVAALAGGPEMDIELTFNSLKINHKNSYFKKIYLSLLKTKNLASLATIIRELYVEFPNLQNQAESKYAAQDWCNEIFDPHLSLVYTNLTHFDNALIRTIKTRVEDLLNTDTLSLEDDELLEYNLGWTNGALKIVRCEGPVEEWQVLGKVDIH</sequence>
<name>A0A1E3P057_WICAA</name>
<dbReference type="Pfam" id="PF07823">
    <property type="entry name" value="CPDase"/>
    <property type="match status" value="1"/>
</dbReference>
<dbReference type="OrthoDB" id="514292at2759"/>